<organism evidence="1 2">
    <name type="scientific">Jeotgalibacillus haloalkalitolerans</name>
    <dbReference type="NCBI Taxonomy" id="3104292"/>
    <lineage>
        <taxon>Bacteria</taxon>
        <taxon>Bacillati</taxon>
        <taxon>Bacillota</taxon>
        <taxon>Bacilli</taxon>
        <taxon>Bacillales</taxon>
        <taxon>Caryophanaceae</taxon>
        <taxon>Jeotgalibacillus</taxon>
    </lineage>
</organism>
<dbReference type="EMBL" id="JAXQNN010000003">
    <property type="protein sequence ID" value="MDZ5712615.1"/>
    <property type="molecule type" value="Genomic_DNA"/>
</dbReference>
<reference evidence="1 2" key="1">
    <citation type="submission" date="2023-12" db="EMBL/GenBank/DDBJ databases">
        <title>Jeotgalibacillus haloalkaliphilus sp. nov., a novel salt-tolerant bacteria, isolated from the estuary of the Fenhe River into the Yellow River.</title>
        <authorList>
            <person name="Li Y."/>
        </authorList>
    </citation>
    <scope>NUCLEOTIDE SEQUENCE [LARGE SCALE GENOMIC DNA]</scope>
    <source>
        <strain evidence="1 2">HH7-29</strain>
    </source>
</reference>
<dbReference type="Proteomes" id="UP001292084">
    <property type="component" value="Unassembled WGS sequence"/>
</dbReference>
<protein>
    <recommendedName>
        <fullName evidence="3">YgiT-type zinc finger domain-containing protein</fullName>
    </recommendedName>
</protein>
<keyword evidence="2" id="KW-1185">Reference proteome</keyword>
<evidence type="ECO:0008006" key="3">
    <source>
        <dbReference type="Google" id="ProtNLM"/>
    </source>
</evidence>
<evidence type="ECO:0000313" key="2">
    <source>
        <dbReference type="Proteomes" id="UP001292084"/>
    </source>
</evidence>
<evidence type="ECO:0000313" key="1">
    <source>
        <dbReference type="EMBL" id="MDZ5712615.1"/>
    </source>
</evidence>
<name>A0ABU5KN71_9BACL</name>
<gene>
    <name evidence="1" type="ORF">UFB30_10300</name>
</gene>
<dbReference type="RefSeq" id="WP_322421597.1">
    <property type="nucleotide sequence ID" value="NZ_JAXQNN010000003.1"/>
</dbReference>
<proteinExistence type="predicted"/>
<comment type="caution">
    <text evidence="1">The sequence shown here is derived from an EMBL/GenBank/DDBJ whole genome shotgun (WGS) entry which is preliminary data.</text>
</comment>
<sequence length="114" mass="13277">MKCPKCGGRYIEDVTEKHEVTDDFITIQIDEIVRCEKCGYDITNQQLPRVIAKRDEDTLLIQVSQTHSRILSLRDNVMFPAMYTEALLVKGYWDDVEEEFDAKTLLDNARTNDF</sequence>
<accession>A0ABU5KN71</accession>